<proteinExistence type="predicted"/>
<organism evidence="2 3">
    <name type="scientific">Cercopithifilaria johnstoni</name>
    <dbReference type="NCBI Taxonomy" id="2874296"/>
    <lineage>
        <taxon>Eukaryota</taxon>
        <taxon>Metazoa</taxon>
        <taxon>Ecdysozoa</taxon>
        <taxon>Nematoda</taxon>
        <taxon>Chromadorea</taxon>
        <taxon>Rhabditida</taxon>
        <taxon>Spirurina</taxon>
        <taxon>Spiruromorpha</taxon>
        <taxon>Filarioidea</taxon>
        <taxon>Onchocercidae</taxon>
        <taxon>Cercopithifilaria</taxon>
    </lineage>
</organism>
<dbReference type="OrthoDB" id="10503106at2759"/>
<evidence type="ECO:0000313" key="2">
    <source>
        <dbReference type="EMBL" id="CAG9533926.1"/>
    </source>
</evidence>
<protein>
    <recommendedName>
        <fullName evidence="1">Caprin-1 dimerization domain-containing protein</fullName>
    </recommendedName>
</protein>
<comment type="caution">
    <text evidence="2">The sequence shown here is derived from an EMBL/GenBank/DDBJ whole genome shotgun (WGS) entry which is preliminary data.</text>
</comment>
<dbReference type="AlphaFoldDB" id="A0A8J2MMR3"/>
<accession>A0A8J2MMR3</accession>
<keyword evidence="3" id="KW-1185">Reference proteome</keyword>
<evidence type="ECO:0000313" key="3">
    <source>
        <dbReference type="Proteomes" id="UP000746747"/>
    </source>
</evidence>
<dbReference type="Pfam" id="PF18293">
    <property type="entry name" value="Caprin-1_dimer"/>
    <property type="match status" value="1"/>
</dbReference>
<name>A0A8J2MMR3_9BILA</name>
<evidence type="ECO:0000259" key="1">
    <source>
        <dbReference type="Pfam" id="PF18293"/>
    </source>
</evidence>
<dbReference type="InterPro" id="IPR041637">
    <property type="entry name" value="Caprin-1_dimer"/>
</dbReference>
<gene>
    <name evidence="2" type="ORF">CJOHNSTONI_LOCUS4112</name>
</gene>
<sequence length="247" mass="28038">MDEEDENDFFCKWNPETDVIKEGKLETEQINMNIESSICQNQKAIRLAKSEVGSLNGILEVYLSEMQDRKQAWVEERQKKRMQFIEQVAILLQYKQIIANTQVPEITSSLRAGTNGAIKLNGQELTLLNSLNEIINPTINSNEKEEARYKKLQISVEQGMRIVNDSPIRIIDHNTGSEIKYLLDRISSCRLLSNMPSWLENTIFIQQMSAIAPTRVPRGSSSCFVIGSSESDCSSTNERGDDQTEKS</sequence>
<dbReference type="Proteomes" id="UP000746747">
    <property type="component" value="Unassembled WGS sequence"/>
</dbReference>
<reference evidence="2" key="1">
    <citation type="submission" date="2021-09" db="EMBL/GenBank/DDBJ databases">
        <authorList>
            <consortium name="Pathogen Informatics"/>
        </authorList>
    </citation>
    <scope>NUCLEOTIDE SEQUENCE</scope>
</reference>
<feature type="domain" description="Caprin-1 dimerization" evidence="1">
    <location>
        <begin position="76"/>
        <end position="190"/>
    </location>
</feature>
<dbReference type="EMBL" id="CAKAEH010001276">
    <property type="protein sequence ID" value="CAG9533926.1"/>
    <property type="molecule type" value="Genomic_DNA"/>
</dbReference>